<name>A0A2K2HDT8_9BACT</name>
<feature type="signal peptide" evidence="5">
    <location>
        <begin position="1"/>
        <end position="17"/>
    </location>
</feature>
<feature type="chain" id="PRO_5014355464" description="C-type lysozyme inhibitor domain-containing protein" evidence="5">
    <location>
        <begin position="18"/>
        <end position="212"/>
    </location>
</feature>
<dbReference type="Proteomes" id="UP000236340">
    <property type="component" value="Unassembled WGS sequence"/>
</dbReference>
<feature type="domain" description="C-type lysozyme inhibitor" evidence="6">
    <location>
        <begin position="32"/>
        <end position="94"/>
    </location>
</feature>
<protein>
    <recommendedName>
        <fullName evidence="6">C-type lysozyme inhibitor domain-containing protein</fullName>
    </recommendedName>
</protein>
<dbReference type="RefSeq" id="WP_103114217.1">
    <property type="nucleotide sequence ID" value="NZ_PPFX01000003.1"/>
</dbReference>
<gene>
    <name evidence="7" type="ORF">C2E25_02520</name>
</gene>
<dbReference type="InterPro" id="IPR018660">
    <property type="entry name" value="MliC"/>
</dbReference>
<organism evidence="7 8">
    <name type="scientific">Geothermobacter hydrogeniphilus</name>
    <dbReference type="NCBI Taxonomy" id="1969733"/>
    <lineage>
        <taxon>Bacteria</taxon>
        <taxon>Pseudomonadati</taxon>
        <taxon>Thermodesulfobacteriota</taxon>
        <taxon>Desulfuromonadia</taxon>
        <taxon>Desulfuromonadales</taxon>
        <taxon>Geothermobacteraceae</taxon>
        <taxon>Geothermobacter</taxon>
    </lineage>
</organism>
<dbReference type="PROSITE" id="PS51257">
    <property type="entry name" value="PROKAR_LIPOPROTEIN"/>
    <property type="match status" value="1"/>
</dbReference>
<evidence type="ECO:0000256" key="5">
    <source>
        <dbReference type="SAM" id="SignalP"/>
    </source>
</evidence>
<evidence type="ECO:0000256" key="4">
    <source>
        <dbReference type="ARBA" id="ARBA00023288"/>
    </source>
</evidence>
<keyword evidence="2" id="KW-0472">Membrane</keyword>
<comment type="caution">
    <text evidence="7">The sequence shown here is derived from an EMBL/GenBank/DDBJ whole genome shotgun (WGS) entry which is preliminary data.</text>
</comment>
<dbReference type="Pfam" id="PF09864">
    <property type="entry name" value="MliC"/>
    <property type="match status" value="1"/>
</dbReference>
<proteinExistence type="predicted"/>
<evidence type="ECO:0000313" key="7">
    <source>
        <dbReference type="EMBL" id="PNU21446.1"/>
    </source>
</evidence>
<evidence type="ECO:0000256" key="2">
    <source>
        <dbReference type="ARBA" id="ARBA00023136"/>
    </source>
</evidence>
<accession>A0A2K2HDT8</accession>
<evidence type="ECO:0000256" key="3">
    <source>
        <dbReference type="ARBA" id="ARBA00023139"/>
    </source>
</evidence>
<keyword evidence="3" id="KW-0564">Palmitate</keyword>
<dbReference type="InterPro" id="IPR036328">
    <property type="entry name" value="MliC_sf"/>
</dbReference>
<evidence type="ECO:0000313" key="8">
    <source>
        <dbReference type="Proteomes" id="UP000236340"/>
    </source>
</evidence>
<dbReference type="Gene3D" id="2.40.128.200">
    <property type="match status" value="1"/>
</dbReference>
<dbReference type="EMBL" id="PPFX01000003">
    <property type="protein sequence ID" value="PNU21446.1"/>
    <property type="molecule type" value="Genomic_DNA"/>
</dbReference>
<dbReference type="AlphaFoldDB" id="A0A2K2HDT8"/>
<keyword evidence="1 5" id="KW-0732">Signal</keyword>
<reference evidence="7 8" key="1">
    <citation type="journal article" date="2018" name="Genome Announc.">
        <title>Genome Sequence of Geothermobacter sp. HR-1 Iron Reducer from the Loihi Seamount.</title>
        <authorList>
            <person name="Smith H."/>
            <person name="Abuyen K."/>
            <person name="Tremblay J."/>
            <person name="Savalia P."/>
            <person name="Perez-Rodriguez I."/>
            <person name="Emerson D."/>
            <person name="Tully B."/>
            <person name="Amend J."/>
        </authorList>
    </citation>
    <scope>NUCLEOTIDE SEQUENCE [LARGE SCALE GENOMIC DNA]</scope>
    <source>
        <strain evidence="7 8">HR-1</strain>
    </source>
</reference>
<evidence type="ECO:0000256" key="1">
    <source>
        <dbReference type="ARBA" id="ARBA00022729"/>
    </source>
</evidence>
<dbReference type="OrthoDB" id="5489750at2"/>
<keyword evidence="4" id="KW-0449">Lipoprotein</keyword>
<sequence>MLKTLTVLALLLTACSAAPSRSSSGPGQVLVYECGNGVEFVADIRPRQTWLFLPGQTVALPLVHSADSGNRYGNGNIRFWNKGDTALLDIPDGTTYDCSVNRARSIWEDAKLRGVDFRATGNEPGWFLEIDQEQIVLVSNYGRDRFTFPSPPPQTDRQARQTRYVTSTPDHRLNILLEGVACRDDMSGEAFETRVELELDGRKLRGCGRAQH</sequence>
<dbReference type="SUPFAM" id="SSF141488">
    <property type="entry name" value="YdhA-like"/>
    <property type="match status" value="1"/>
</dbReference>
<evidence type="ECO:0000259" key="6">
    <source>
        <dbReference type="Pfam" id="PF09864"/>
    </source>
</evidence>